<sequence length="301" mass="34418">MSLLNMSFSAAILILAIIIIRALLLHKLPKRAFLVLWSVALCRLLIPFEVSSRFSIYSVVNMLLEGRASGTDLPLAGIPAVPNHTAITETAATLPEAARANVSPLIIIWLIGLAVCTLFFLVTHLRCRKEYKTALPIDNAFVKLWQQEHPIWRGVQIRQSDTIFAPLTYGIFRPVVLLPKQMDWTDETRLRYILTHEFVHIRRFDTLKKLVMAIALCVHWFNPFVWLMYVLANRDIELSCDEAVVRAFGRNVKSAYALTLIGLEEQKNRFTPLVNNFSKNAIEERIVSIMKIKKRHVFSPI</sequence>
<evidence type="ECO:0000259" key="2">
    <source>
        <dbReference type="Pfam" id="PF05569"/>
    </source>
</evidence>
<evidence type="ECO:0000313" key="4">
    <source>
        <dbReference type="Proteomes" id="UP001057134"/>
    </source>
</evidence>
<dbReference type="CDD" id="cd07341">
    <property type="entry name" value="M56_BlaR1_MecR1_like"/>
    <property type="match status" value="1"/>
</dbReference>
<feature type="domain" description="Peptidase M56" evidence="2">
    <location>
        <begin position="2"/>
        <end position="288"/>
    </location>
</feature>
<keyword evidence="4" id="KW-1185">Reference proteome</keyword>
<reference evidence="3" key="2">
    <citation type="journal article" date="2021" name="J Anim Sci Technol">
        <title>Complete genome sequence of Paenibacillus konkukensis sp. nov. SK3146 as a potential probiotic strain.</title>
        <authorList>
            <person name="Jung H.I."/>
            <person name="Park S."/>
            <person name="Niu K.M."/>
            <person name="Lee S.W."/>
            <person name="Kothari D."/>
            <person name="Yi K.J."/>
            <person name="Kim S.K."/>
        </authorList>
    </citation>
    <scope>NUCLEOTIDE SEQUENCE</scope>
    <source>
        <strain evidence="3">SK3146</strain>
    </source>
</reference>
<gene>
    <name evidence="3" type="primary">blaR1_3</name>
    <name evidence="3" type="ORF">SK3146_06733</name>
</gene>
<proteinExistence type="predicted"/>
<keyword evidence="1" id="KW-0472">Membrane</keyword>
<feature type="transmembrane region" description="Helical" evidence="1">
    <location>
        <begin position="32"/>
        <end position="50"/>
    </location>
</feature>
<protein>
    <submittedName>
        <fullName evidence="3">Regulatory protein BlaR1</fullName>
    </submittedName>
</protein>
<keyword evidence="1" id="KW-0812">Transmembrane</keyword>
<feature type="transmembrane region" description="Helical" evidence="1">
    <location>
        <begin position="210"/>
        <end position="232"/>
    </location>
</feature>
<dbReference type="PANTHER" id="PTHR34978">
    <property type="entry name" value="POSSIBLE SENSOR-TRANSDUCER PROTEIN BLAR"/>
    <property type="match status" value="1"/>
</dbReference>
<accession>A0ABY4RYN7</accession>
<organism evidence="3 4">
    <name type="scientific">Paenibacillus konkukensis</name>
    <dbReference type="NCBI Taxonomy" id="2020716"/>
    <lineage>
        <taxon>Bacteria</taxon>
        <taxon>Bacillati</taxon>
        <taxon>Bacillota</taxon>
        <taxon>Bacilli</taxon>
        <taxon>Bacillales</taxon>
        <taxon>Paenibacillaceae</taxon>
        <taxon>Paenibacillus</taxon>
    </lineage>
</organism>
<keyword evidence="1" id="KW-1133">Transmembrane helix</keyword>
<dbReference type="RefSeq" id="WP_249862894.1">
    <property type="nucleotide sequence ID" value="NZ_CP027059.1"/>
</dbReference>
<feature type="transmembrane region" description="Helical" evidence="1">
    <location>
        <begin position="6"/>
        <end position="25"/>
    </location>
</feature>
<feature type="transmembrane region" description="Helical" evidence="1">
    <location>
        <begin position="102"/>
        <end position="122"/>
    </location>
</feature>
<reference evidence="3" key="1">
    <citation type="submission" date="2018-02" db="EMBL/GenBank/DDBJ databases">
        <authorList>
            <person name="Kim S.-K."/>
            <person name="Jung H.-I."/>
            <person name="Lee S.-W."/>
        </authorList>
    </citation>
    <scope>NUCLEOTIDE SEQUENCE</scope>
    <source>
        <strain evidence="3">SK3146</strain>
    </source>
</reference>
<name>A0ABY4RYN7_9BACL</name>
<evidence type="ECO:0000256" key="1">
    <source>
        <dbReference type="SAM" id="Phobius"/>
    </source>
</evidence>
<evidence type="ECO:0000313" key="3">
    <source>
        <dbReference type="EMBL" id="UQZ87432.1"/>
    </source>
</evidence>
<dbReference type="Pfam" id="PF05569">
    <property type="entry name" value="Peptidase_M56"/>
    <property type="match status" value="1"/>
</dbReference>
<dbReference type="EMBL" id="CP027059">
    <property type="protein sequence ID" value="UQZ87432.1"/>
    <property type="molecule type" value="Genomic_DNA"/>
</dbReference>
<dbReference type="InterPro" id="IPR052173">
    <property type="entry name" value="Beta-lactam_resp_regulator"/>
</dbReference>
<dbReference type="Proteomes" id="UP001057134">
    <property type="component" value="Chromosome"/>
</dbReference>
<dbReference type="PANTHER" id="PTHR34978:SF3">
    <property type="entry name" value="SLR0241 PROTEIN"/>
    <property type="match status" value="1"/>
</dbReference>
<dbReference type="InterPro" id="IPR008756">
    <property type="entry name" value="Peptidase_M56"/>
</dbReference>